<feature type="region of interest" description="Disordered" evidence="1">
    <location>
        <begin position="46"/>
        <end position="78"/>
    </location>
</feature>
<dbReference type="AlphaFoldDB" id="A0A5J5EK21"/>
<evidence type="ECO:0000313" key="2">
    <source>
        <dbReference type="EMBL" id="KAA8895399.1"/>
    </source>
</evidence>
<feature type="compositionally biased region" description="Low complexity" evidence="1">
    <location>
        <begin position="64"/>
        <end position="78"/>
    </location>
</feature>
<gene>
    <name evidence="2" type="ORF">FN846DRAFT_894206</name>
</gene>
<dbReference type="EMBL" id="VXIS01000268">
    <property type="protein sequence ID" value="KAA8895399.1"/>
    <property type="molecule type" value="Genomic_DNA"/>
</dbReference>
<accession>A0A5J5EK21</accession>
<feature type="compositionally biased region" description="Acidic residues" evidence="1">
    <location>
        <begin position="21"/>
        <end position="30"/>
    </location>
</feature>
<sequence length="198" mass="21082">MVRTRATPAPPANQTITAGHDEDEVDYGDDADLTDVAELERQLAGTAYEPTSGQPAQGATTQVPATPHEPTLAAAPAAAPATAPASVSDNAVVTVPMAFLNKMTDTMSALTAHLTTLQEPQALGAQAQPALGTTLPLPPPPPENPRVQSIRNRWPAVDPVHLQEILEHRFKVENLLKLNASFVYTLDRRLENITLGSF</sequence>
<proteinExistence type="predicted"/>
<keyword evidence="3" id="KW-1185">Reference proteome</keyword>
<feature type="compositionally biased region" description="Polar residues" evidence="1">
    <location>
        <begin position="49"/>
        <end position="63"/>
    </location>
</feature>
<protein>
    <submittedName>
        <fullName evidence="2">Uncharacterized protein</fullName>
    </submittedName>
</protein>
<organism evidence="2 3">
    <name type="scientific">Sphaerosporella brunnea</name>
    <dbReference type="NCBI Taxonomy" id="1250544"/>
    <lineage>
        <taxon>Eukaryota</taxon>
        <taxon>Fungi</taxon>
        <taxon>Dikarya</taxon>
        <taxon>Ascomycota</taxon>
        <taxon>Pezizomycotina</taxon>
        <taxon>Pezizomycetes</taxon>
        <taxon>Pezizales</taxon>
        <taxon>Pyronemataceae</taxon>
        <taxon>Sphaerosporella</taxon>
    </lineage>
</organism>
<reference evidence="2 3" key="1">
    <citation type="submission" date="2019-09" db="EMBL/GenBank/DDBJ databases">
        <title>Draft genome of the ectomycorrhizal ascomycete Sphaerosporella brunnea.</title>
        <authorList>
            <consortium name="DOE Joint Genome Institute"/>
            <person name="Benucci G.M."/>
            <person name="Marozzi G."/>
            <person name="Antonielli L."/>
            <person name="Sanchez S."/>
            <person name="Marco P."/>
            <person name="Wang X."/>
            <person name="Falini L.B."/>
            <person name="Barry K."/>
            <person name="Haridas S."/>
            <person name="Lipzen A."/>
            <person name="Labutti K."/>
            <person name="Grigoriev I.V."/>
            <person name="Murat C."/>
            <person name="Martin F."/>
            <person name="Albertini E."/>
            <person name="Donnini D."/>
            <person name="Bonito G."/>
        </authorList>
    </citation>
    <scope>NUCLEOTIDE SEQUENCE [LARGE SCALE GENOMIC DNA]</scope>
    <source>
        <strain evidence="2 3">Sb_GMNB300</strain>
    </source>
</reference>
<name>A0A5J5EK21_9PEZI</name>
<evidence type="ECO:0000256" key="1">
    <source>
        <dbReference type="SAM" id="MobiDB-lite"/>
    </source>
</evidence>
<evidence type="ECO:0000313" key="3">
    <source>
        <dbReference type="Proteomes" id="UP000326924"/>
    </source>
</evidence>
<dbReference type="InParanoid" id="A0A5J5EK21"/>
<feature type="region of interest" description="Disordered" evidence="1">
    <location>
        <begin position="1"/>
        <end position="30"/>
    </location>
</feature>
<comment type="caution">
    <text evidence="2">The sequence shown here is derived from an EMBL/GenBank/DDBJ whole genome shotgun (WGS) entry which is preliminary data.</text>
</comment>
<dbReference type="Proteomes" id="UP000326924">
    <property type="component" value="Unassembled WGS sequence"/>
</dbReference>